<feature type="transmembrane region" description="Helical" evidence="1">
    <location>
        <begin position="861"/>
        <end position="881"/>
    </location>
</feature>
<feature type="transmembrane region" description="Helical" evidence="1">
    <location>
        <begin position="164"/>
        <end position="188"/>
    </location>
</feature>
<dbReference type="PANTHER" id="PTHR31600:SF2">
    <property type="entry name" value="GAMETE ENRICHED GENE 10 PROTEIN-RELATED"/>
    <property type="match status" value="1"/>
</dbReference>
<feature type="transmembrane region" description="Helical" evidence="1">
    <location>
        <begin position="1050"/>
        <end position="1071"/>
    </location>
</feature>
<dbReference type="EMBL" id="MPUH01000093">
    <property type="protein sequence ID" value="OMJ90887.1"/>
    <property type="molecule type" value="Genomic_DNA"/>
</dbReference>
<dbReference type="InterPro" id="IPR052994">
    <property type="entry name" value="Tiny_macrocysts_regulators"/>
</dbReference>
<dbReference type="PANTHER" id="PTHR31600">
    <property type="entry name" value="TINY MACROCYSTS PROTEIN B-RELATED"/>
    <property type="match status" value="1"/>
</dbReference>
<evidence type="ECO:0000313" key="3">
    <source>
        <dbReference type="Proteomes" id="UP000187209"/>
    </source>
</evidence>
<keyword evidence="3" id="KW-1185">Reference proteome</keyword>
<feature type="transmembrane region" description="Helical" evidence="1">
    <location>
        <begin position="234"/>
        <end position="253"/>
    </location>
</feature>
<evidence type="ECO:0000313" key="2">
    <source>
        <dbReference type="EMBL" id="OMJ90887.1"/>
    </source>
</evidence>
<proteinExistence type="predicted"/>
<protein>
    <submittedName>
        <fullName evidence="2">Uncharacterized protein</fullName>
    </submittedName>
</protein>
<keyword evidence="1" id="KW-1133">Transmembrane helix</keyword>
<sequence>MLIFEVWLMIFTEKKSLSNSKFFKSIVLILYNFIVLAQNLHFFWYPKMLVANWNSYSKFWEVLSMASLDYLAVKYELIQQFLFAEIAIILLTLASLIVIGILKTQGIKAHPFYLSVVRVMIIFLCDLCFIPTIILFLLVIKYSSNGPSFIEEYPNQLSKNNLDYGTLGILFSVFFIFTTFIFTIFFEASSYEIWQSKDLKVCDRKVQPNINMLAKCVYFINCCLYIIIQQSYYQTMLIVSITLNALVSFFFIYHIPYYCFLLNFLKAFIHGNLVLVGFFFFLGMKIDSSTVVFVLVLLIQAPWGKILYDGLRYRISCIQFSKECISENIVFFELSIRNILASGEKGDELIQIMSKNLNFNYSKRNCILQAYYCIDVLNNPSLGLNKIATVNHWGFDILENFQVYKCKQYALNICTHVSEVLKLYNFFVDFNETKRLDIKFCKQYSKFLSKILHKKPPLLKMKLFIQNLIRNMDLIRYSYESLIQRFPCSLEVKDYYGSFALHILGDIESGQNYLNKSSDRETYITKLGTKNTFSFVSSRCFFVISGDTNIRCKKKKDKHSKPKSKVYLGKIVYYSKSFLSLLSFNEQSIKGVYLDNLLPVYLRKLHKGYMEKFIKNCVSQTVFDCHPLCLLDSNGFLIECSISSECIGAEGSLHFVCAIDPVENCRREFAVVDKNGLIFAHSRGFCALIKYESNHVEGHFIDEFLDFHIEDLYDDKIISIIPKYEMDFSKIPISVMKKIVTIGKSALVFLYISEEKENLFMRQQNITEVDKIKKKIKEKKIRSLIEEEKQEKDVKKVNISSLKSSFIDSDKNFEINLRSKQSSHSTSITFLSAKETQSLKKSIRALNIAKLVLRALNIAKLVLLSSIIVMIATNIAIVAYISKEVNHSNQLTAFTNLSNLSYALSQTSLILRAIDLNYRNGSFQVFTLQNATDNILLLKKYQNLLLSDYTSWSYCPSSNIINENVISYWDFESEPILKYGSLTSIVGIIITKAQEIINKMEHEDDDYKKNFFFIIFNCLGSSFEQANKAIKELATCEYDRVEKLTLTKNYLLIGGVAIAGIALLFITVYLVSIDKHLNSLWQYLRKRVKNGYCEVKNMISDRLCNYHSVFDVHNKDDDEIKVHDEIGYKHSFYYLTRFSIVFALGAVFYIISAVVLFEHIHVNLINRPILVSTLIQRKIQLTELCIYSLETELSITENSLLNMFNNFDPFIPTSSSIVNVVNNIILTRKILITDDIKNLMSSELYSYIFEYIPDVSPFLNFGTFRGLAFLMQESYFISFNNNQDPLELLIVFFQHVNEFNKITEMTTDLANSNSKKIIEEQLNSLIYFITASCLLLVIIYWAYVYPYLCSEIRIVKYITKILLILPNSSEEAPTKDKQPKLNGS</sequence>
<comment type="caution">
    <text evidence="2">The sequence shown here is derived from an EMBL/GenBank/DDBJ whole genome shotgun (WGS) entry which is preliminary data.</text>
</comment>
<feature type="transmembrane region" description="Helical" evidence="1">
    <location>
        <begin position="81"/>
        <end position="102"/>
    </location>
</feature>
<reference evidence="2 3" key="1">
    <citation type="submission" date="2016-11" db="EMBL/GenBank/DDBJ databases">
        <title>The macronuclear genome of Stentor coeruleus: a giant cell with tiny introns.</title>
        <authorList>
            <person name="Slabodnick M."/>
            <person name="Ruby J.G."/>
            <person name="Reiff S.B."/>
            <person name="Swart E.C."/>
            <person name="Gosai S."/>
            <person name="Prabakaran S."/>
            <person name="Witkowska E."/>
            <person name="Larue G.E."/>
            <person name="Fisher S."/>
            <person name="Freeman R.M."/>
            <person name="Gunawardena J."/>
            <person name="Chu W."/>
            <person name="Stover N.A."/>
            <person name="Gregory B.D."/>
            <person name="Nowacki M."/>
            <person name="Derisi J."/>
            <person name="Roy S.W."/>
            <person name="Marshall W.F."/>
            <person name="Sood P."/>
        </authorList>
    </citation>
    <scope>NUCLEOTIDE SEQUENCE [LARGE SCALE GENOMIC DNA]</scope>
    <source>
        <strain evidence="2">WM001</strain>
    </source>
</reference>
<feature type="transmembrane region" description="Helical" evidence="1">
    <location>
        <begin position="1138"/>
        <end position="1157"/>
    </location>
</feature>
<organism evidence="2 3">
    <name type="scientific">Stentor coeruleus</name>
    <dbReference type="NCBI Taxonomy" id="5963"/>
    <lineage>
        <taxon>Eukaryota</taxon>
        <taxon>Sar</taxon>
        <taxon>Alveolata</taxon>
        <taxon>Ciliophora</taxon>
        <taxon>Postciliodesmatophora</taxon>
        <taxon>Heterotrichea</taxon>
        <taxon>Heterotrichida</taxon>
        <taxon>Stentoridae</taxon>
        <taxon>Stentor</taxon>
    </lineage>
</organism>
<evidence type="ECO:0000256" key="1">
    <source>
        <dbReference type="SAM" id="Phobius"/>
    </source>
</evidence>
<name>A0A1R2CPF0_9CILI</name>
<dbReference type="Proteomes" id="UP000187209">
    <property type="component" value="Unassembled WGS sequence"/>
</dbReference>
<feature type="transmembrane region" description="Helical" evidence="1">
    <location>
        <begin position="21"/>
        <end position="44"/>
    </location>
</feature>
<accession>A0A1R2CPF0</accession>
<feature type="transmembrane region" description="Helical" evidence="1">
    <location>
        <begin position="260"/>
        <end position="282"/>
    </location>
</feature>
<keyword evidence="1" id="KW-0472">Membrane</keyword>
<keyword evidence="1" id="KW-0812">Transmembrane</keyword>
<gene>
    <name evidence="2" type="ORF">SteCoe_6648</name>
</gene>
<feature type="transmembrane region" description="Helical" evidence="1">
    <location>
        <begin position="1325"/>
        <end position="1343"/>
    </location>
</feature>
<feature type="transmembrane region" description="Helical" evidence="1">
    <location>
        <begin position="209"/>
        <end position="228"/>
    </location>
</feature>
<feature type="transmembrane region" description="Helical" evidence="1">
    <location>
        <begin position="114"/>
        <end position="140"/>
    </location>
</feature>